<name>W7IIY7_9PSEU</name>
<dbReference type="STRING" id="909613.UO65_3998"/>
<evidence type="ECO:0008006" key="4">
    <source>
        <dbReference type="Google" id="ProtNLM"/>
    </source>
</evidence>
<organism evidence="2 3">
    <name type="scientific">Actinokineospora spheciospongiae</name>
    <dbReference type="NCBI Taxonomy" id="909613"/>
    <lineage>
        <taxon>Bacteria</taxon>
        <taxon>Bacillati</taxon>
        <taxon>Actinomycetota</taxon>
        <taxon>Actinomycetes</taxon>
        <taxon>Pseudonocardiales</taxon>
        <taxon>Pseudonocardiaceae</taxon>
        <taxon>Actinokineospora</taxon>
    </lineage>
</organism>
<evidence type="ECO:0000313" key="2">
    <source>
        <dbReference type="EMBL" id="EWC60715.1"/>
    </source>
</evidence>
<dbReference type="InterPro" id="IPR004401">
    <property type="entry name" value="YbaB/EbfC"/>
</dbReference>
<dbReference type="AlphaFoldDB" id="W7IIY7"/>
<reference evidence="2 3" key="1">
    <citation type="journal article" date="2014" name="Genome Announc.">
        <title>Draft Genome Sequence of the Antitrypanosomally Active Sponge-Associated Bacterium Actinokineospora sp. Strain EG49.</title>
        <authorList>
            <person name="Harjes J."/>
            <person name="Ryu T."/>
            <person name="Abdelmohsen U.R."/>
            <person name="Moitinho-Silva L."/>
            <person name="Horn H."/>
            <person name="Ravasi T."/>
            <person name="Hentschel U."/>
        </authorList>
    </citation>
    <scope>NUCLEOTIDE SEQUENCE [LARGE SCALE GENOMIC DNA]</scope>
    <source>
        <strain evidence="2 3">EG49</strain>
    </source>
</reference>
<gene>
    <name evidence="2" type="ORF">UO65_3998</name>
</gene>
<dbReference type="EMBL" id="AYXG01000147">
    <property type="protein sequence ID" value="EWC60715.1"/>
    <property type="molecule type" value="Genomic_DNA"/>
</dbReference>
<accession>W7IIY7</accession>
<dbReference type="Proteomes" id="UP000019277">
    <property type="component" value="Unassembled WGS sequence"/>
</dbReference>
<accession>A0A8E3BGZ0</accession>
<dbReference type="GO" id="GO:0003677">
    <property type="term" value="F:DNA binding"/>
    <property type="evidence" value="ECO:0007669"/>
    <property type="project" value="InterPro"/>
</dbReference>
<sequence length="179" mass="19818">MTGQWSGAGREPVERSTRQLIEDGRARQQALAGVDTVLEQVRGTATDNHQSVRVTVDGRGRLVELWLRQDAVRWGADQLGRLIVLVAEAAVDQATQAAYNRLAPILGDDLTYAVEQLSGRPAPARRDTGGITAEEFQRRRDERLRRADGEVSRRGPVVDDGFDPDDPLSFDLSTLRSDR</sequence>
<keyword evidence="3" id="KW-1185">Reference proteome</keyword>
<protein>
    <recommendedName>
        <fullName evidence="4">YbaB/EbfC DNA-binding family protein</fullName>
    </recommendedName>
</protein>
<dbReference type="RefSeq" id="WP_052021378.1">
    <property type="nucleotide sequence ID" value="NZ_AYXG01000147.1"/>
</dbReference>
<dbReference type="InterPro" id="IPR036894">
    <property type="entry name" value="YbaB-like_sf"/>
</dbReference>
<proteinExistence type="predicted"/>
<dbReference type="Pfam" id="PF02575">
    <property type="entry name" value="YbaB_DNA_bd"/>
    <property type="match status" value="1"/>
</dbReference>
<dbReference type="eggNOG" id="ENOG50342PT">
    <property type="taxonomic scope" value="Bacteria"/>
</dbReference>
<evidence type="ECO:0000256" key="1">
    <source>
        <dbReference type="SAM" id="MobiDB-lite"/>
    </source>
</evidence>
<dbReference type="Gene3D" id="3.30.1310.10">
    <property type="entry name" value="Nucleoid-associated protein YbaB-like domain"/>
    <property type="match status" value="1"/>
</dbReference>
<feature type="compositionally biased region" description="Basic and acidic residues" evidence="1">
    <location>
        <begin position="142"/>
        <end position="157"/>
    </location>
</feature>
<feature type="region of interest" description="Disordered" evidence="1">
    <location>
        <begin position="142"/>
        <end position="179"/>
    </location>
</feature>
<evidence type="ECO:0000313" key="3">
    <source>
        <dbReference type="Proteomes" id="UP000019277"/>
    </source>
</evidence>
<dbReference type="OrthoDB" id="3623823at2"/>
<comment type="caution">
    <text evidence="2">The sequence shown here is derived from an EMBL/GenBank/DDBJ whole genome shotgun (WGS) entry which is preliminary data.</text>
</comment>